<organism evidence="1">
    <name type="scientific">Hellea balneolensis</name>
    <dbReference type="NCBI Taxonomy" id="287478"/>
    <lineage>
        <taxon>Bacteria</taxon>
        <taxon>Pseudomonadati</taxon>
        <taxon>Pseudomonadota</taxon>
        <taxon>Alphaproteobacteria</taxon>
        <taxon>Maricaulales</taxon>
        <taxon>Robiginitomaculaceae</taxon>
        <taxon>Hellea</taxon>
    </lineage>
</organism>
<dbReference type="AlphaFoldDB" id="A0A7V5NWG1"/>
<dbReference type="EMBL" id="DROP01000065">
    <property type="protein sequence ID" value="HHI88492.1"/>
    <property type="molecule type" value="Genomic_DNA"/>
</dbReference>
<dbReference type="Gene3D" id="2.120.10.30">
    <property type="entry name" value="TolB, C-terminal domain"/>
    <property type="match status" value="1"/>
</dbReference>
<dbReference type="Proteomes" id="UP000885806">
    <property type="component" value="Unassembled WGS sequence"/>
</dbReference>
<dbReference type="GO" id="GO:0016787">
    <property type="term" value="F:hydrolase activity"/>
    <property type="evidence" value="ECO:0007669"/>
    <property type="project" value="TreeGrafter"/>
</dbReference>
<dbReference type="PANTHER" id="PTHR10426:SF88">
    <property type="entry name" value="ADIPOCYTE PLASMA MEMBRANE-ASSOCIATED PROTEIN HEMOMUCIN-RELATED"/>
    <property type="match status" value="1"/>
</dbReference>
<evidence type="ECO:0000313" key="1">
    <source>
        <dbReference type="EMBL" id="HHI88492.1"/>
    </source>
</evidence>
<accession>A0A7V5NWG1</accession>
<proteinExistence type="predicted"/>
<dbReference type="InterPro" id="IPR011042">
    <property type="entry name" value="6-blade_b-propeller_TolB-like"/>
</dbReference>
<comment type="caution">
    <text evidence="1">The sequence shown here is derived from an EMBL/GenBank/DDBJ whole genome shotgun (WGS) entry which is preliminary data.</text>
</comment>
<protein>
    <submittedName>
        <fullName evidence="1">SMP-30/gluconolactonase/LRE family protein</fullName>
    </submittedName>
</protein>
<sequence length="156" mass="17045">MIKKLFTLLGFALFLGLAYLLFWPVPIDPVAWDAPENPGYTGKFAPNTKLANLDMLPIGKHHGPEDVAGRMEDGKMAIYTSSQNGDIIRIDPKTKTFEVYASTGGSALGLDFDPEGNLIVADAFRGLWKIDKDRKVTLLTDKVDDGSPIAYADELA</sequence>
<dbReference type="SUPFAM" id="SSF63829">
    <property type="entry name" value="Calcium-dependent phosphotriesterase"/>
    <property type="match status" value="1"/>
</dbReference>
<dbReference type="Pfam" id="PF20067">
    <property type="entry name" value="SSL_N"/>
    <property type="match status" value="1"/>
</dbReference>
<dbReference type="PANTHER" id="PTHR10426">
    <property type="entry name" value="STRICTOSIDINE SYNTHASE-RELATED"/>
    <property type="match status" value="1"/>
</dbReference>
<name>A0A7V5NWG1_9PROT</name>
<feature type="non-terminal residue" evidence="1">
    <location>
        <position position="156"/>
    </location>
</feature>
<gene>
    <name evidence="1" type="ORF">ENK01_00945</name>
</gene>
<reference evidence="1" key="1">
    <citation type="journal article" date="2020" name="mSystems">
        <title>Genome- and Community-Level Interaction Insights into Carbon Utilization and Element Cycling Functions of Hydrothermarchaeota in Hydrothermal Sediment.</title>
        <authorList>
            <person name="Zhou Z."/>
            <person name="Liu Y."/>
            <person name="Xu W."/>
            <person name="Pan J."/>
            <person name="Luo Z.H."/>
            <person name="Li M."/>
        </authorList>
    </citation>
    <scope>NUCLEOTIDE SEQUENCE [LARGE SCALE GENOMIC DNA]</scope>
    <source>
        <strain evidence="1">HyVt-538</strain>
    </source>
</reference>